<sequence>MRRAAAARKQRPGPWIYYRGLLLRLPGRAAALLSGDSDQPARDKERKTTVTCRRHKLDLAGDDAAPHKELSVSPVPWTVTTGIPPSSLIARSSAPTTMIPHRTRYDCIVGYLVLSITINMTYP</sequence>
<reference evidence="1" key="2">
    <citation type="submission" date="2018-03" db="EMBL/GenBank/DDBJ databases">
        <title>The Triticum urartu genome reveals the dynamic nature of wheat genome evolution.</title>
        <authorList>
            <person name="Ling H."/>
            <person name="Ma B."/>
            <person name="Shi X."/>
            <person name="Liu H."/>
            <person name="Dong L."/>
            <person name="Sun H."/>
            <person name="Cao Y."/>
            <person name="Gao Q."/>
            <person name="Zheng S."/>
            <person name="Li Y."/>
            <person name="Yu Y."/>
            <person name="Du H."/>
            <person name="Qi M."/>
            <person name="Li Y."/>
            <person name="Yu H."/>
            <person name="Cui Y."/>
            <person name="Wang N."/>
            <person name="Chen C."/>
            <person name="Wu H."/>
            <person name="Zhao Y."/>
            <person name="Zhang J."/>
            <person name="Li Y."/>
            <person name="Zhou W."/>
            <person name="Zhang B."/>
            <person name="Hu W."/>
            <person name="Eijk M."/>
            <person name="Tang J."/>
            <person name="Witsenboer H."/>
            <person name="Zhao S."/>
            <person name="Li Z."/>
            <person name="Zhang A."/>
            <person name="Wang D."/>
            <person name="Liang C."/>
        </authorList>
    </citation>
    <scope>NUCLEOTIDE SEQUENCE [LARGE SCALE GENOMIC DNA]</scope>
    <source>
        <strain evidence="1">cv. G1812</strain>
    </source>
</reference>
<proteinExistence type="predicted"/>
<name>A0A8R7UY49_TRIUA</name>
<dbReference type="AlphaFoldDB" id="A0A8R7UY49"/>
<reference evidence="1" key="3">
    <citation type="submission" date="2022-06" db="UniProtKB">
        <authorList>
            <consortium name="EnsemblPlants"/>
        </authorList>
    </citation>
    <scope>IDENTIFICATION</scope>
</reference>
<accession>A0A8R7UY49</accession>
<keyword evidence="2" id="KW-1185">Reference proteome</keyword>
<evidence type="ECO:0000313" key="2">
    <source>
        <dbReference type="Proteomes" id="UP000015106"/>
    </source>
</evidence>
<reference evidence="2" key="1">
    <citation type="journal article" date="2013" name="Nature">
        <title>Draft genome of the wheat A-genome progenitor Triticum urartu.</title>
        <authorList>
            <person name="Ling H.Q."/>
            <person name="Zhao S."/>
            <person name="Liu D."/>
            <person name="Wang J."/>
            <person name="Sun H."/>
            <person name="Zhang C."/>
            <person name="Fan H."/>
            <person name="Li D."/>
            <person name="Dong L."/>
            <person name="Tao Y."/>
            <person name="Gao C."/>
            <person name="Wu H."/>
            <person name="Li Y."/>
            <person name="Cui Y."/>
            <person name="Guo X."/>
            <person name="Zheng S."/>
            <person name="Wang B."/>
            <person name="Yu K."/>
            <person name="Liang Q."/>
            <person name="Yang W."/>
            <person name="Lou X."/>
            <person name="Chen J."/>
            <person name="Feng M."/>
            <person name="Jian J."/>
            <person name="Zhang X."/>
            <person name="Luo G."/>
            <person name="Jiang Y."/>
            <person name="Liu J."/>
            <person name="Wang Z."/>
            <person name="Sha Y."/>
            <person name="Zhang B."/>
            <person name="Wu H."/>
            <person name="Tang D."/>
            <person name="Shen Q."/>
            <person name="Xue P."/>
            <person name="Zou S."/>
            <person name="Wang X."/>
            <person name="Liu X."/>
            <person name="Wang F."/>
            <person name="Yang Y."/>
            <person name="An X."/>
            <person name="Dong Z."/>
            <person name="Zhang K."/>
            <person name="Zhang X."/>
            <person name="Luo M.C."/>
            <person name="Dvorak J."/>
            <person name="Tong Y."/>
            <person name="Wang J."/>
            <person name="Yang H."/>
            <person name="Li Z."/>
            <person name="Wang D."/>
            <person name="Zhang A."/>
            <person name="Wang J."/>
        </authorList>
    </citation>
    <scope>NUCLEOTIDE SEQUENCE</scope>
    <source>
        <strain evidence="2">cv. G1812</strain>
    </source>
</reference>
<dbReference type="Gramene" id="TuG1812G0600003762.01.T01">
    <property type="protein sequence ID" value="TuG1812G0600003762.01.T01"/>
    <property type="gene ID" value="TuG1812G0600003762.01"/>
</dbReference>
<dbReference type="EnsemblPlants" id="TuG1812G0600003762.01.T01">
    <property type="protein sequence ID" value="TuG1812G0600003762.01.T01"/>
    <property type="gene ID" value="TuG1812G0600003762.01"/>
</dbReference>
<protein>
    <submittedName>
        <fullName evidence="1">Uncharacterized protein</fullName>
    </submittedName>
</protein>
<organism evidence="1 2">
    <name type="scientific">Triticum urartu</name>
    <name type="common">Red wild einkorn</name>
    <name type="synonym">Crithodium urartu</name>
    <dbReference type="NCBI Taxonomy" id="4572"/>
    <lineage>
        <taxon>Eukaryota</taxon>
        <taxon>Viridiplantae</taxon>
        <taxon>Streptophyta</taxon>
        <taxon>Embryophyta</taxon>
        <taxon>Tracheophyta</taxon>
        <taxon>Spermatophyta</taxon>
        <taxon>Magnoliopsida</taxon>
        <taxon>Liliopsida</taxon>
        <taxon>Poales</taxon>
        <taxon>Poaceae</taxon>
        <taxon>BOP clade</taxon>
        <taxon>Pooideae</taxon>
        <taxon>Triticodae</taxon>
        <taxon>Triticeae</taxon>
        <taxon>Triticinae</taxon>
        <taxon>Triticum</taxon>
    </lineage>
</organism>
<dbReference type="Proteomes" id="UP000015106">
    <property type="component" value="Chromosome 6"/>
</dbReference>
<evidence type="ECO:0000313" key="1">
    <source>
        <dbReference type="EnsemblPlants" id="TuG1812G0600003762.01.T01"/>
    </source>
</evidence>